<keyword evidence="6" id="KW-1185">Reference proteome</keyword>
<organism evidence="5 6">
    <name type="scientific">Methylomonas koyamae</name>
    <dbReference type="NCBI Taxonomy" id="702114"/>
    <lineage>
        <taxon>Bacteria</taxon>
        <taxon>Pseudomonadati</taxon>
        <taxon>Pseudomonadota</taxon>
        <taxon>Gammaproteobacteria</taxon>
        <taxon>Methylococcales</taxon>
        <taxon>Methylococcaceae</taxon>
        <taxon>Methylomonas</taxon>
    </lineage>
</organism>
<dbReference type="EMBL" id="LUUK01000179">
    <property type="protein sequence ID" value="OAI17181.1"/>
    <property type="molecule type" value="Genomic_DNA"/>
</dbReference>
<evidence type="ECO:0000256" key="3">
    <source>
        <dbReference type="ARBA" id="ARBA00022679"/>
    </source>
</evidence>
<dbReference type="GO" id="GO:0016757">
    <property type="term" value="F:glycosyltransferase activity"/>
    <property type="evidence" value="ECO:0007669"/>
    <property type="project" value="UniProtKB-KW"/>
</dbReference>
<dbReference type="InterPro" id="IPR029044">
    <property type="entry name" value="Nucleotide-diphossugar_trans"/>
</dbReference>
<evidence type="ECO:0000259" key="4">
    <source>
        <dbReference type="Pfam" id="PF00535"/>
    </source>
</evidence>
<accession>A0A177NH31</accession>
<dbReference type="Proteomes" id="UP000077628">
    <property type="component" value="Unassembled WGS sequence"/>
</dbReference>
<protein>
    <recommendedName>
        <fullName evidence="4">Glycosyltransferase 2-like domain-containing protein</fullName>
    </recommendedName>
</protein>
<proteinExistence type="inferred from homology"/>
<comment type="similarity">
    <text evidence="1">Belongs to the glycosyltransferase 2 family.</text>
</comment>
<name>A0A177NH31_9GAMM</name>
<dbReference type="Pfam" id="PF00535">
    <property type="entry name" value="Glycos_transf_2"/>
    <property type="match status" value="1"/>
</dbReference>
<keyword evidence="3" id="KW-0808">Transferase</keyword>
<evidence type="ECO:0000313" key="6">
    <source>
        <dbReference type="Proteomes" id="UP000077628"/>
    </source>
</evidence>
<keyword evidence="2" id="KW-0328">Glycosyltransferase</keyword>
<feature type="domain" description="Glycosyltransferase 2-like" evidence="4">
    <location>
        <begin position="12"/>
        <end position="144"/>
    </location>
</feature>
<dbReference type="STRING" id="702114.A1355_08385"/>
<dbReference type="PANTHER" id="PTHR43685:SF5">
    <property type="entry name" value="GLYCOSYLTRANSFERASE EPSE-RELATED"/>
    <property type="match status" value="1"/>
</dbReference>
<comment type="caution">
    <text evidence="5">The sequence shown here is derived from an EMBL/GenBank/DDBJ whole genome shotgun (WGS) entry which is preliminary data.</text>
</comment>
<evidence type="ECO:0000256" key="1">
    <source>
        <dbReference type="ARBA" id="ARBA00006739"/>
    </source>
</evidence>
<evidence type="ECO:0000313" key="5">
    <source>
        <dbReference type="EMBL" id="OAI17181.1"/>
    </source>
</evidence>
<sequence length="357" mass="42164">MDKVMKITPEISVIMAVYNGEKYLEEAVDSILNQSYFNFELIIIDDASIDATQEILFYLSKKDGRISILRNKRNLGAAKARNKGLHLARGSFIAIMDADDYAFPNRLQKQIEYMTTHHEIAVCGGYMEIYEKNGSIIKTLEENEEIRARLLFENCIWHPTVMFRKEIVLKTGCRYRTQSAEDYDFFIRLSRCHEIIFRNIPEVLTKYRIHPNNDRTEYAATQRALSRKIRKNQLAFLGLSPNEKEFICHENLSCLEAFHTKEFTPVEQYADWLRQLESANNKTQLYLSHIFRKELELRWIEVCLKTSFEDPRVAISFLKTGSTHLSLQKLYMAARMFWRYFKNNTKKNIIKNRQYKT</sequence>
<dbReference type="Gene3D" id="3.90.550.10">
    <property type="entry name" value="Spore Coat Polysaccharide Biosynthesis Protein SpsA, Chain A"/>
    <property type="match status" value="1"/>
</dbReference>
<dbReference type="PANTHER" id="PTHR43685">
    <property type="entry name" value="GLYCOSYLTRANSFERASE"/>
    <property type="match status" value="1"/>
</dbReference>
<dbReference type="SUPFAM" id="SSF53448">
    <property type="entry name" value="Nucleotide-diphospho-sugar transferases"/>
    <property type="match status" value="1"/>
</dbReference>
<reference evidence="6" key="1">
    <citation type="submission" date="2016-03" db="EMBL/GenBank/DDBJ databases">
        <authorList>
            <person name="Heylen K."/>
            <person name="De Vos P."/>
            <person name="Vekeman B."/>
        </authorList>
    </citation>
    <scope>NUCLEOTIDE SEQUENCE [LARGE SCALE GENOMIC DNA]</scope>
    <source>
        <strain evidence="6">R-45383</strain>
    </source>
</reference>
<dbReference type="InterPro" id="IPR001173">
    <property type="entry name" value="Glyco_trans_2-like"/>
</dbReference>
<gene>
    <name evidence="5" type="ORF">A1355_08385</name>
</gene>
<dbReference type="AlphaFoldDB" id="A0A177NH31"/>
<evidence type="ECO:0000256" key="2">
    <source>
        <dbReference type="ARBA" id="ARBA00022676"/>
    </source>
</evidence>
<dbReference type="InterPro" id="IPR050834">
    <property type="entry name" value="Glycosyltransf_2"/>
</dbReference>